<dbReference type="Pfam" id="PF01402">
    <property type="entry name" value="RHH_1"/>
    <property type="match status" value="1"/>
</dbReference>
<dbReference type="eggNOG" id="ENOG502ZFHW">
    <property type="taxonomic scope" value="Bacteria"/>
</dbReference>
<feature type="domain" description="Ribbon-helix-helix protein CopG" evidence="1">
    <location>
        <begin position="50"/>
        <end position="86"/>
    </location>
</feature>
<dbReference type="Proteomes" id="UP000029055">
    <property type="component" value="Unassembled WGS sequence"/>
</dbReference>
<dbReference type="InterPro" id="IPR013321">
    <property type="entry name" value="Arc_rbn_hlx_hlx"/>
</dbReference>
<evidence type="ECO:0000259" key="1">
    <source>
        <dbReference type="Pfam" id="PF01402"/>
    </source>
</evidence>
<dbReference type="AlphaFoldDB" id="A0A087E9Y6"/>
<sequence length="91" mass="10222">MNREEINNLFGVTDQQLDRMAAEYEDGDWNGTVGQITPGRPRIYDEELETVSFRLPKSRLKAIDADAKAKGESRSQFLRHAIDQALLASGV</sequence>
<evidence type="ECO:0000313" key="3">
    <source>
        <dbReference type="Proteomes" id="UP000029055"/>
    </source>
</evidence>
<evidence type="ECO:0000313" key="2">
    <source>
        <dbReference type="EMBL" id="KFJ04587.1"/>
    </source>
</evidence>
<dbReference type="GO" id="GO:0006355">
    <property type="term" value="P:regulation of DNA-templated transcription"/>
    <property type="evidence" value="ECO:0007669"/>
    <property type="project" value="InterPro"/>
</dbReference>
<dbReference type="EMBL" id="JGZR01000003">
    <property type="protein sequence ID" value="KFJ04587.1"/>
    <property type="molecule type" value="Genomic_DNA"/>
</dbReference>
<comment type="caution">
    <text evidence="2">The sequence shown here is derived from an EMBL/GenBank/DDBJ whole genome shotgun (WGS) entry which is preliminary data.</text>
</comment>
<gene>
    <name evidence="2" type="ORF">BISU_0594</name>
</gene>
<dbReference type="Gene3D" id="1.10.1220.10">
    <property type="entry name" value="Met repressor-like"/>
    <property type="match status" value="1"/>
</dbReference>
<accession>A0A087E9Y6</accession>
<organism evidence="2 3">
    <name type="scientific">Bifidobacterium subtile</name>
    <dbReference type="NCBI Taxonomy" id="77635"/>
    <lineage>
        <taxon>Bacteria</taxon>
        <taxon>Bacillati</taxon>
        <taxon>Actinomycetota</taxon>
        <taxon>Actinomycetes</taxon>
        <taxon>Bifidobacteriales</taxon>
        <taxon>Bifidobacteriaceae</taxon>
        <taxon>Bifidobacterium</taxon>
    </lineage>
</organism>
<dbReference type="CDD" id="cd22231">
    <property type="entry name" value="RHH_NikR_HicB-like"/>
    <property type="match status" value="1"/>
</dbReference>
<proteinExistence type="predicted"/>
<reference evidence="2 3" key="1">
    <citation type="submission" date="2014-03" db="EMBL/GenBank/DDBJ databases">
        <title>Genomics of Bifidobacteria.</title>
        <authorList>
            <person name="Ventura M."/>
            <person name="Milani C."/>
            <person name="Lugli G.A."/>
        </authorList>
    </citation>
    <scope>NUCLEOTIDE SEQUENCE [LARGE SCALE GENOMIC DNA]</scope>
    <source>
        <strain evidence="2 3">LMG 11597</strain>
    </source>
</reference>
<dbReference type="RefSeq" id="WP_024462803.1">
    <property type="nucleotide sequence ID" value="NZ_CP062939.1"/>
</dbReference>
<dbReference type="STRING" id="77635.BISU_0594"/>
<protein>
    <submittedName>
        <fullName evidence="2">Toxin-antitoxin system antitoxin subunit</fullName>
    </submittedName>
</protein>
<dbReference type="InterPro" id="IPR002145">
    <property type="entry name" value="CopG"/>
</dbReference>
<dbReference type="OrthoDB" id="3176518at2"/>
<keyword evidence="3" id="KW-1185">Reference proteome</keyword>
<name>A0A087E9Y6_9BIFI</name>